<dbReference type="Pfam" id="PF20154">
    <property type="entry name" value="LNT_N"/>
    <property type="match status" value="1"/>
</dbReference>
<comment type="pathway">
    <text evidence="8">Protein modification; lipoprotein biosynthesis (N-acyl transfer).</text>
</comment>
<comment type="catalytic activity">
    <reaction evidence="8">
        <text>N-terminal S-1,2-diacyl-sn-glyceryl-L-cysteinyl-[lipoprotein] + a glycerophospholipid = N-acyl-S-1,2-diacyl-sn-glyceryl-L-cysteinyl-[lipoprotein] + a 2-acyl-sn-glycero-3-phospholipid + H(+)</text>
        <dbReference type="Rhea" id="RHEA:48228"/>
        <dbReference type="Rhea" id="RHEA-COMP:14681"/>
        <dbReference type="Rhea" id="RHEA-COMP:14684"/>
        <dbReference type="ChEBI" id="CHEBI:15378"/>
        <dbReference type="ChEBI" id="CHEBI:136912"/>
        <dbReference type="ChEBI" id="CHEBI:140656"/>
        <dbReference type="ChEBI" id="CHEBI:140657"/>
        <dbReference type="ChEBI" id="CHEBI:140660"/>
        <dbReference type="EC" id="2.3.1.269"/>
    </reaction>
</comment>
<dbReference type="UniPathway" id="UPA00666"/>
<dbReference type="eggNOG" id="COG0815">
    <property type="taxonomic scope" value="Bacteria"/>
</dbReference>
<dbReference type="InterPro" id="IPR004563">
    <property type="entry name" value="Apolipo_AcylTrfase"/>
</dbReference>
<keyword evidence="3 8" id="KW-0808">Transferase</keyword>
<reference evidence="10 11" key="1">
    <citation type="submission" date="2010-11" db="EMBL/GenBank/DDBJ databases">
        <title>Complete sequence of Halanaerobium sp. sapolanicus.</title>
        <authorList>
            <consortium name="US DOE Joint Genome Institute"/>
            <person name="Lucas S."/>
            <person name="Copeland A."/>
            <person name="Lapidus A."/>
            <person name="Cheng J.-F."/>
            <person name="Bruce D."/>
            <person name="Goodwin L."/>
            <person name="Pitluck S."/>
            <person name="Davenport K."/>
            <person name="Detter J.C."/>
            <person name="Han C."/>
            <person name="Tapia R."/>
            <person name="Land M."/>
            <person name="Hauser L."/>
            <person name="Jeffries C."/>
            <person name="Kyrpides N."/>
            <person name="Ivanova N."/>
            <person name="Mikhailova N."/>
            <person name="Begemann M.B."/>
            <person name="Mormile M.R."/>
            <person name="Wall J.D."/>
            <person name="Elias D.A."/>
            <person name="Woyke T."/>
        </authorList>
    </citation>
    <scope>NUCLEOTIDE SEQUENCE [LARGE SCALE GENOMIC DNA]</scope>
    <source>
        <strain evidence="11">sapolanicus</strain>
    </source>
</reference>
<comment type="similarity">
    <text evidence="8">Belongs to the CN hydrolase family. Apolipoprotein N-acyltransferase subfamily.</text>
</comment>
<dbReference type="RefSeq" id="WP_013405044.1">
    <property type="nucleotide sequence ID" value="NC_014654.1"/>
</dbReference>
<dbReference type="GO" id="GO:0042158">
    <property type="term" value="P:lipoprotein biosynthetic process"/>
    <property type="evidence" value="ECO:0007669"/>
    <property type="project" value="UniProtKB-UniRule"/>
</dbReference>
<evidence type="ECO:0000256" key="4">
    <source>
        <dbReference type="ARBA" id="ARBA00022692"/>
    </source>
</evidence>
<evidence type="ECO:0000256" key="3">
    <source>
        <dbReference type="ARBA" id="ARBA00022679"/>
    </source>
</evidence>
<dbReference type="PANTHER" id="PTHR38686:SF1">
    <property type="entry name" value="APOLIPOPROTEIN N-ACYLTRANSFERASE"/>
    <property type="match status" value="1"/>
</dbReference>
<comment type="function">
    <text evidence="8">Catalyzes the phospholipid dependent N-acylation of the N-terminal cysteine of apolipoprotein, the last step in lipoprotein maturation.</text>
</comment>
<dbReference type="Proteomes" id="UP000007434">
    <property type="component" value="Chromosome"/>
</dbReference>
<keyword evidence="5 8" id="KW-1133">Transmembrane helix</keyword>
<feature type="transmembrane region" description="Helical" evidence="8">
    <location>
        <begin position="155"/>
        <end position="174"/>
    </location>
</feature>
<feature type="transmembrane region" description="Helical" evidence="8">
    <location>
        <begin position="20"/>
        <end position="37"/>
    </location>
</feature>
<dbReference type="InterPro" id="IPR045378">
    <property type="entry name" value="LNT_N"/>
</dbReference>
<dbReference type="PROSITE" id="PS50263">
    <property type="entry name" value="CN_HYDROLASE"/>
    <property type="match status" value="1"/>
</dbReference>
<dbReference type="OrthoDB" id="9811121at2"/>
<dbReference type="PANTHER" id="PTHR38686">
    <property type="entry name" value="APOLIPOPROTEIN N-ACYLTRANSFERASE"/>
    <property type="match status" value="1"/>
</dbReference>
<dbReference type="KEGG" id="has:Halsa_0465"/>
<proteinExistence type="inferred from homology"/>
<keyword evidence="7 8" id="KW-0012">Acyltransferase</keyword>
<dbReference type="InterPro" id="IPR003010">
    <property type="entry name" value="C-N_Hydrolase"/>
</dbReference>
<dbReference type="HAMAP" id="MF_01148">
    <property type="entry name" value="Lnt"/>
    <property type="match status" value="1"/>
</dbReference>
<feature type="domain" description="CN hydrolase" evidence="9">
    <location>
        <begin position="214"/>
        <end position="454"/>
    </location>
</feature>
<feature type="transmembrane region" description="Helical" evidence="8">
    <location>
        <begin position="181"/>
        <end position="197"/>
    </location>
</feature>
<feature type="transmembrane region" description="Helical" evidence="8">
    <location>
        <begin position="75"/>
        <end position="99"/>
    </location>
</feature>
<comment type="subcellular location">
    <subcellularLocation>
        <location evidence="1 8">Cell membrane</location>
        <topology evidence="1 8">Multi-pass membrane protein</topology>
    </subcellularLocation>
</comment>
<dbReference type="STRING" id="656519.Halsa_0465"/>
<evidence type="ECO:0000256" key="5">
    <source>
        <dbReference type="ARBA" id="ARBA00022989"/>
    </source>
</evidence>
<gene>
    <name evidence="8" type="primary">lnt</name>
    <name evidence="10" type="ordered locus">Halsa_0465</name>
</gene>
<dbReference type="NCBIfam" id="TIGR00546">
    <property type="entry name" value="lnt"/>
    <property type="match status" value="1"/>
</dbReference>
<reference evidence="10 11" key="2">
    <citation type="journal article" date="2011" name="J. Bacteriol.">
        <title>Complete Genome Sequence of the Haloalkaliphilic, Hydrogen Producing Halanaerobium hydrogenoformans.</title>
        <authorList>
            <person name="Brown S.D."/>
            <person name="Begemann M.B."/>
            <person name="Mormile M.R."/>
            <person name="Wall J.D."/>
            <person name="Han C.S."/>
            <person name="Goodwin L.A."/>
            <person name="Pitluck S."/>
            <person name="Land M.L."/>
            <person name="Hauser L.J."/>
            <person name="Elias D.A."/>
        </authorList>
    </citation>
    <scope>NUCLEOTIDE SEQUENCE [LARGE SCALE GENOMIC DNA]</scope>
    <source>
        <strain evidence="11">sapolanicus</strain>
    </source>
</reference>
<organism evidence="10 11">
    <name type="scientific">Halanaerobium hydrogeniformans</name>
    <name type="common">Halanaerobium sp. (strain sapolanicus)</name>
    <dbReference type="NCBI Taxonomy" id="656519"/>
    <lineage>
        <taxon>Bacteria</taxon>
        <taxon>Bacillati</taxon>
        <taxon>Bacillota</taxon>
        <taxon>Clostridia</taxon>
        <taxon>Halanaerobiales</taxon>
        <taxon>Halanaerobiaceae</taxon>
        <taxon>Halanaerobium</taxon>
    </lineage>
</organism>
<evidence type="ECO:0000313" key="10">
    <source>
        <dbReference type="EMBL" id="ADQ13938.1"/>
    </source>
</evidence>
<feature type="transmembrane region" description="Helical" evidence="8">
    <location>
        <begin position="111"/>
        <end position="135"/>
    </location>
</feature>
<evidence type="ECO:0000259" key="9">
    <source>
        <dbReference type="PROSITE" id="PS50263"/>
    </source>
</evidence>
<evidence type="ECO:0000256" key="2">
    <source>
        <dbReference type="ARBA" id="ARBA00022475"/>
    </source>
</evidence>
<keyword evidence="11" id="KW-1185">Reference proteome</keyword>
<evidence type="ECO:0000313" key="11">
    <source>
        <dbReference type="Proteomes" id="UP000007434"/>
    </source>
</evidence>
<dbReference type="AlphaFoldDB" id="E4RPQ4"/>
<evidence type="ECO:0000256" key="7">
    <source>
        <dbReference type="ARBA" id="ARBA00023315"/>
    </source>
</evidence>
<evidence type="ECO:0000256" key="1">
    <source>
        <dbReference type="ARBA" id="ARBA00004651"/>
    </source>
</evidence>
<feature type="transmembrane region" description="Helical" evidence="8">
    <location>
        <begin position="459"/>
        <end position="481"/>
    </location>
</feature>
<dbReference type="Gene3D" id="3.60.110.10">
    <property type="entry name" value="Carbon-nitrogen hydrolase"/>
    <property type="match status" value="1"/>
</dbReference>
<name>E4RPQ4_HALHG</name>
<dbReference type="Pfam" id="PF00795">
    <property type="entry name" value="CN_hydrolase"/>
    <property type="match status" value="1"/>
</dbReference>
<evidence type="ECO:0000256" key="8">
    <source>
        <dbReference type="HAMAP-Rule" id="MF_01148"/>
    </source>
</evidence>
<keyword evidence="4 8" id="KW-0812">Transmembrane</keyword>
<dbReference type="InterPro" id="IPR036526">
    <property type="entry name" value="C-N_Hydrolase_sf"/>
</dbReference>
<evidence type="ECO:0000256" key="6">
    <source>
        <dbReference type="ARBA" id="ARBA00023136"/>
    </source>
</evidence>
<protein>
    <recommendedName>
        <fullName evidence="8">Apolipoprotein N-acyltransferase</fullName>
        <shortName evidence="8">ALP N-acyltransferase</shortName>
        <ecNumber evidence="8">2.3.1.269</ecNumber>
    </recommendedName>
</protein>
<dbReference type="HOGENOM" id="CLU_551824_0_0_9"/>
<keyword evidence="2 8" id="KW-1003">Cell membrane</keyword>
<accession>E4RPQ4</accession>
<feature type="transmembrane region" description="Helical" evidence="8">
    <location>
        <begin position="44"/>
        <end position="63"/>
    </location>
</feature>
<sequence>MSYLLLIISALLLNIPNYFPGLYFSVWLGFIPLFYVFDNHRSRVFFKGWLFGFVYLTAAAFFLVNPVKIYTELNIMIIILMLLIVFAGLGLIFGLFFKAYFSIFKAKINPFYFALAWLVFVFLRFRLLYFFPIAYLAPTQAEFSSFIQLADIGGFWLLSFVLVFLSGLLYRVIFERKLKDFFLFVLIFLLIFGYGQFRLRQFNDFADQIQLTTIITNLSQDEKWEAEDQGSDIDFLLDAADYSEQSRVVITPESSLTFDFYRHRRGSDLLKSVAEEFETKIQLASLASHSDYENRLNSSFLISAEGEILDRYNKTRLVYFGEIYPLQNLLNTITSYQFSSLEAGEEIRIFSDDGLSWQTLICSEVLYTDLLYSEMQEVDFLINQSNEAWFDNSLALKNLMWNSAVLRAVESRRPLVKAGNLAFSGKVEASGLYQKTELNSNYHNLNITLSEKDSFYSSYYSLIEIFLYLLTGLFIIMLLLVPGTNNFDL</sequence>
<keyword evidence="6 8" id="KW-0472">Membrane</keyword>
<dbReference type="GO" id="GO:0016410">
    <property type="term" value="F:N-acyltransferase activity"/>
    <property type="evidence" value="ECO:0007669"/>
    <property type="project" value="UniProtKB-UniRule"/>
</dbReference>
<dbReference type="SUPFAM" id="SSF56317">
    <property type="entry name" value="Carbon-nitrogen hydrolase"/>
    <property type="match status" value="1"/>
</dbReference>
<dbReference type="EC" id="2.3.1.269" evidence="8"/>
<dbReference type="GO" id="GO:0005886">
    <property type="term" value="C:plasma membrane"/>
    <property type="evidence" value="ECO:0007669"/>
    <property type="project" value="UniProtKB-SubCell"/>
</dbReference>
<dbReference type="EMBL" id="CP002304">
    <property type="protein sequence ID" value="ADQ13938.1"/>
    <property type="molecule type" value="Genomic_DNA"/>
</dbReference>